<protein>
    <recommendedName>
        <fullName evidence="2">Phospholipid scramblase</fullName>
    </recommendedName>
</protein>
<evidence type="ECO:0000313" key="4">
    <source>
        <dbReference type="Proteomes" id="UP001431209"/>
    </source>
</evidence>
<proteinExistence type="inferred from homology"/>
<evidence type="ECO:0000256" key="2">
    <source>
        <dbReference type="RuleBase" id="RU363116"/>
    </source>
</evidence>
<organism evidence="3 4">
    <name type="scientific">Acrasis kona</name>
    <dbReference type="NCBI Taxonomy" id="1008807"/>
    <lineage>
        <taxon>Eukaryota</taxon>
        <taxon>Discoba</taxon>
        <taxon>Heterolobosea</taxon>
        <taxon>Tetramitia</taxon>
        <taxon>Eutetramitia</taxon>
        <taxon>Acrasidae</taxon>
        <taxon>Acrasis</taxon>
    </lineage>
</organism>
<dbReference type="InterPro" id="IPR005552">
    <property type="entry name" value="Scramblase"/>
</dbReference>
<sequence length="218" mass="25314">MDLQENEHQPTSPVDTFSHGSLIDHTFGPNGSVFINVLLEAFEERTGFEAENRYNITFENGYKVVGLEESDFMNRWCCGSLRPFVLNFAFKENKIQFLRLVRPFSFFIDEIFVFNEQDDLLGKVKSNLTLFTRELTIYGLSNNKLYKLEGSMLQKKFMIKNYTTREKVGEIRRGTAAPQYEDVEIVYPRSASPSEKALILGSAIFIDYLYYEQKVNMI</sequence>
<evidence type="ECO:0000256" key="1">
    <source>
        <dbReference type="ARBA" id="ARBA00005350"/>
    </source>
</evidence>
<dbReference type="Pfam" id="PF03803">
    <property type="entry name" value="Scramblase"/>
    <property type="match status" value="1"/>
</dbReference>
<comment type="similarity">
    <text evidence="1 2">Belongs to the phospholipid scramblase family.</text>
</comment>
<keyword evidence="4" id="KW-1185">Reference proteome</keyword>
<name>A0AAW2Z6H1_9EUKA</name>
<dbReference type="GO" id="GO:0005886">
    <property type="term" value="C:plasma membrane"/>
    <property type="evidence" value="ECO:0007669"/>
    <property type="project" value="TreeGrafter"/>
</dbReference>
<dbReference type="PANTHER" id="PTHR23248">
    <property type="entry name" value="PHOSPHOLIPID SCRAMBLASE-RELATED"/>
    <property type="match status" value="1"/>
</dbReference>
<dbReference type="Proteomes" id="UP001431209">
    <property type="component" value="Unassembled WGS sequence"/>
</dbReference>
<dbReference type="PANTHER" id="PTHR23248:SF9">
    <property type="entry name" value="PHOSPHOLIPID SCRAMBLASE"/>
    <property type="match status" value="1"/>
</dbReference>
<reference evidence="3 4" key="1">
    <citation type="submission" date="2024-03" db="EMBL/GenBank/DDBJ databases">
        <title>The Acrasis kona genome and developmental transcriptomes reveal deep origins of eukaryotic multicellular pathways.</title>
        <authorList>
            <person name="Sheikh S."/>
            <person name="Fu C.-J."/>
            <person name="Brown M.W."/>
            <person name="Baldauf S.L."/>
        </authorList>
    </citation>
    <scope>NUCLEOTIDE SEQUENCE [LARGE SCALE GENOMIC DNA]</scope>
    <source>
        <strain evidence="3 4">ATCC MYA-3509</strain>
    </source>
</reference>
<dbReference type="GO" id="GO:0017128">
    <property type="term" value="F:phospholipid scramblase activity"/>
    <property type="evidence" value="ECO:0007669"/>
    <property type="project" value="InterPro"/>
</dbReference>
<accession>A0AAW2Z6H1</accession>
<gene>
    <name evidence="3" type="ORF">AKO1_011610</name>
</gene>
<comment type="caution">
    <text evidence="3">The sequence shown here is derived from an EMBL/GenBank/DDBJ whole genome shotgun (WGS) entry which is preliminary data.</text>
</comment>
<evidence type="ECO:0000313" key="3">
    <source>
        <dbReference type="EMBL" id="KAL0484538.1"/>
    </source>
</evidence>
<dbReference type="EMBL" id="JAOPGA020001054">
    <property type="protein sequence ID" value="KAL0484538.1"/>
    <property type="molecule type" value="Genomic_DNA"/>
</dbReference>
<dbReference type="AlphaFoldDB" id="A0AAW2Z6H1"/>